<keyword evidence="12" id="KW-0472">Membrane</keyword>
<keyword evidence="8" id="KW-0492">Microsome</keyword>
<keyword evidence="10 13" id="KW-0408">Iron</keyword>
<dbReference type="GO" id="GO:0042446">
    <property type="term" value="P:hormone biosynthetic process"/>
    <property type="evidence" value="ECO:0007669"/>
    <property type="project" value="TreeGrafter"/>
</dbReference>
<dbReference type="Gene3D" id="1.10.630.10">
    <property type="entry name" value="Cytochrome P450"/>
    <property type="match status" value="1"/>
</dbReference>
<evidence type="ECO:0000256" key="11">
    <source>
        <dbReference type="ARBA" id="ARBA00023033"/>
    </source>
</evidence>
<keyword evidence="16" id="KW-1185">Reference proteome</keyword>
<dbReference type="PRINTS" id="PR00385">
    <property type="entry name" value="P450"/>
</dbReference>
<evidence type="ECO:0000256" key="1">
    <source>
        <dbReference type="ARBA" id="ARBA00001971"/>
    </source>
</evidence>
<keyword evidence="6 13" id="KW-0479">Metal-binding</keyword>
<evidence type="ECO:0000256" key="12">
    <source>
        <dbReference type="ARBA" id="ARBA00023136"/>
    </source>
</evidence>
<dbReference type="PANTHER" id="PTHR24289">
    <property type="entry name" value="STEROID 17-ALPHA-HYDROXYLASE/17,20 LYASE"/>
    <property type="match status" value="1"/>
</dbReference>
<keyword evidence="9 14" id="KW-0560">Oxidoreductase</keyword>
<evidence type="ECO:0000256" key="6">
    <source>
        <dbReference type="ARBA" id="ARBA00022723"/>
    </source>
</evidence>
<dbReference type="GO" id="GO:0020037">
    <property type="term" value="F:heme binding"/>
    <property type="evidence" value="ECO:0007669"/>
    <property type="project" value="InterPro"/>
</dbReference>
<accession>V3ZK67</accession>
<evidence type="ECO:0000256" key="9">
    <source>
        <dbReference type="ARBA" id="ARBA00023002"/>
    </source>
</evidence>
<dbReference type="STRING" id="225164.V3ZK67"/>
<protein>
    <submittedName>
        <fullName evidence="15">Uncharacterized protein</fullName>
    </submittedName>
</protein>
<organism evidence="15 16">
    <name type="scientific">Lottia gigantea</name>
    <name type="common">Giant owl limpet</name>
    <dbReference type="NCBI Taxonomy" id="225164"/>
    <lineage>
        <taxon>Eukaryota</taxon>
        <taxon>Metazoa</taxon>
        <taxon>Spiralia</taxon>
        <taxon>Lophotrochozoa</taxon>
        <taxon>Mollusca</taxon>
        <taxon>Gastropoda</taxon>
        <taxon>Patellogastropoda</taxon>
        <taxon>Lottioidea</taxon>
        <taxon>Lottiidae</taxon>
        <taxon>Lottia</taxon>
    </lineage>
</organism>
<dbReference type="OrthoDB" id="639466at2759"/>
<dbReference type="AlphaFoldDB" id="V3ZK67"/>
<dbReference type="GO" id="GO:0004508">
    <property type="term" value="F:steroid 17-alpha-monooxygenase activity"/>
    <property type="evidence" value="ECO:0007669"/>
    <property type="project" value="TreeGrafter"/>
</dbReference>
<dbReference type="InterPro" id="IPR001128">
    <property type="entry name" value="Cyt_P450"/>
</dbReference>
<evidence type="ECO:0000256" key="2">
    <source>
        <dbReference type="ARBA" id="ARBA00004174"/>
    </source>
</evidence>
<dbReference type="SUPFAM" id="SSF48264">
    <property type="entry name" value="Cytochrome P450"/>
    <property type="match status" value="1"/>
</dbReference>
<dbReference type="Pfam" id="PF00067">
    <property type="entry name" value="p450"/>
    <property type="match status" value="1"/>
</dbReference>
<dbReference type="GO" id="GO:0042448">
    <property type="term" value="P:progesterone metabolic process"/>
    <property type="evidence" value="ECO:0007669"/>
    <property type="project" value="TreeGrafter"/>
</dbReference>
<dbReference type="Proteomes" id="UP000030746">
    <property type="component" value="Unassembled WGS sequence"/>
</dbReference>
<dbReference type="PROSITE" id="PS00086">
    <property type="entry name" value="CYTOCHROME_P450"/>
    <property type="match status" value="1"/>
</dbReference>
<dbReference type="InterPro" id="IPR017972">
    <property type="entry name" value="Cyt_P450_CS"/>
</dbReference>
<gene>
    <name evidence="15" type="ORF">LOTGIDRAFT_204704</name>
</gene>
<dbReference type="InterPro" id="IPR036396">
    <property type="entry name" value="Cyt_P450_sf"/>
</dbReference>
<comment type="similarity">
    <text evidence="4 14">Belongs to the cytochrome P450 family.</text>
</comment>
<name>V3ZK67_LOTGI</name>
<evidence type="ECO:0000256" key="3">
    <source>
        <dbReference type="ARBA" id="ARBA00004406"/>
    </source>
</evidence>
<evidence type="ECO:0000256" key="13">
    <source>
        <dbReference type="PIRSR" id="PIRSR602401-1"/>
    </source>
</evidence>
<evidence type="ECO:0000256" key="5">
    <source>
        <dbReference type="ARBA" id="ARBA00022617"/>
    </source>
</evidence>
<comment type="subcellular location">
    <subcellularLocation>
        <location evidence="3">Endoplasmic reticulum membrane</location>
        <topology evidence="3">Peripheral membrane protein</topology>
    </subcellularLocation>
    <subcellularLocation>
        <location evidence="2">Microsome membrane</location>
        <topology evidence="2">Peripheral membrane protein</topology>
    </subcellularLocation>
</comment>
<dbReference type="PANTHER" id="PTHR24289:SF20">
    <property type="entry name" value="STEROID 17-ALPHA-HYDROXYLASE_17,20 LYASE"/>
    <property type="match status" value="1"/>
</dbReference>
<dbReference type="KEGG" id="lgi:LOTGIDRAFT_204704"/>
<dbReference type="EMBL" id="KB203440">
    <property type="protein sequence ID" value="ESO84647.1"/>
    <property type="molecule type" value="Genomic_DNA"/>
</dbReference>
<reference evidence="15 16" key="1">
    <citation type="journal article" date="2013" name="Nature">
        <title>Insights into bilaterian evolution from three spiralian genomes.</title>
        <authorList>
            <person name="Simakov O."/>
            <person name="Marletaz F."/>
            <person name="Cho S.J."/>
            <person name="Edsinger-Gonzales E."/>
            <person name="Havlak P."/>
            <person name="Hellsten U."/>
            <person name="Kuo D.H."/>
            <person name="Larsson T."/>
            <person name="Lv J."/>
            <person name="Arendt D."/>
            <person name="Savage R."/>
            <person name="Osoegawa K."/>
            <person name="de Jong P."/>
            <person name="Grimwood J."/>
            <person name="Chapman J.A."/>
            <person name="Shapiro H."/>
            <person name="Aerts A."/>
            <person name="Otillar R.P."/>
            <person name="Terry A.Y."/>
            <person name="Boore J.L."/>
            <person name="Grigoriev I.V."/>
            <person name="Lindberg D.R."/>
            <person name="Seaver E.C."/>
            <person name="Weisblat D.A."/>
            <person name="Putnam N.H."/>
            <person name="Rokhsar D.S."/>
        </authorList>
    </citation>
    <scope>NUCLEOTIDE SEQUENCE [LARGE SCALE GENOMIC DNA]</scope>
</reference>
<dbReference type="RefSeq" id="XP_009064638.1">
    <property type="nucleotide sequence ID" value="XM_009066390.1"/>
</dbReference>
<dbReference type="OMA" id="IERTHIK"/>
<evidence type="ECO:0000256" key="10">
    <source>
        <dbReference type="ARBA" id="ARBA00023004"/>
    </source>
</evidence>
<evidence type="ECO:0000313" key="15">
    <source>
        <dbReference type="EMBL" id="ESO84647.1"/>
    </source>
</evidence>
<sequence length="519" mass="59345">MAVQEGIDYVSELISKYVPDEIHNYIPESMISRTLLVGTTTGILAYLIFKKRYKLPPGPWSLPIIGHRMFASDENIARKWFDLSKIYGPVLTVYMGPSPVVVLNNIESVNEALLKKGAQFAGRFAFYSADQLFHNSEDIIFSRYSTGWKLRRKIASRAIRLFMVNGNFNQKIEDAVKKTVDTMLKEKGAFDPKPYLFYTTLNIIAAMCFGKCYGYEDKEYRDLLRDLDRFGEVNGDGFVFENIFPWFAGLYKTRRYRQLEVITNGFIAFIEQKVNVHKEKFVPGQIHDFTDSLLQAAIEIEAEGEDNMTNFEPIHIVLTVLDIFFAGNDTSRQTLLYSLMYTIGVPGIQQKLQQEVDSVIGKDRYPTTDDRDNLPYSSAVLQEAMRMGPVVPAGVPHTTTCDTTLGEYEIPKDTMVIINHYAMHNDPNKWEEVDRFKPERYLDEDGKLAPKPESWLPFSAGRRVCLGEPLAKPELQLIIASLFQRLEFSPEPGTQIDMELVEKNVTITPKPFKVVVKKR</sequence>
<evidence type="ECO:0000313" key="16">
    <source>
        <dbReference type="Proteomes" id="UP000030746"/>
    </source>
</evidence>
<keyword evidence="11 14" id="KW-0503">Monooxygenase</keyword>
<evidence type="ECO:0000256" key="14">
    <source>
        <dbReference type="RuleBase" id="RU000461"/>
    </source>
</evidence>
<keyword evidence="5 13" id="KW-0349">Heme</keyword>
<dbReference type="GeneID" id="20245743"/>
<dbReference type="GO" id="GO:0005789">
    <property type="term" value="C:endoplasmic reticulum membrane"/>
    <property type="evidence" value="ECO:0007669"/>
    <property type="project" value="UniProtKB-SubCell"/>
</dbReference>
<evidence type="ECO:0000256" key="4">
    <source>
        <dbReference type="ARBA" id="ARBA00010617"/>
    </source>
</evidence>
<dbReference type="PRINTS" id="PR00463">
    <property type="entry name" value="EP450I"/>
</dbReference>
<dbReference type="FunFam" id="1.10.630.10:FF:000238">
    <property type="entry name" value="Cytochrome P450 2A6"/>
    <property type="match status" value="1"/>
</dbReference>
<keyword evidence="7" id="KW-0256">Endoplasmic reticulum</keyword>
<evidence type="ECO:0000256" key="8">
    <source>
        <dbReference type="ARBA" id="ARBA00022848"/>
    </source>
</evidence>
<dbReference type="HOGENOM" id="CLU_001570_22_0_1"/>
<evidence type="ECO:0000256" key="7">
    <source>
        <dbReference type="ARBA" id="ARBA00022824"/>
    </source>
</evidence>
<feature type="binding site" description="axial binding residue" evidence="13">
    <location>
        <position position="465"/>
    </location>
    <ligand>
        <name>heme</name>
        <dbReference type="ChEBI" id="CHEBI:30413"/>
    </ligand>
    <ligandPart>
        <name>Fe</name>
        <dbReference type="ChEBI" id="CHEBI:18248"/>
    </ligandPart>
</feature>
<comment type="cofactor">
    <cofactor evidence="1 13">
        <name>heme</name>
        <dbReference type="ChEBI" id="CHEBI:30413"/>
    </cofactor>
</comment>
<dbReference type="InterPro" id="IPR002401">
    <property type="entry name" value="Cyt_P450_E_grp-I"/>
</dbReference>
<dbReference type="CTD" id="20245743"/>
<dbReference type="GO" id="GO:0005506">
    <property type="term" value="F:iron ion binding"/>
    <property type="evidence" value="ECO:0007669"/>
    <property type="project" value="InterPro"/>
</dbReference>
<proteinExistence type="inferred from homology"/>